<protein>
    <recommendedName>
        <fullName evidence="5">Reverse transcriptase Ty1/copia-type domain-containing protein</fullName>
    </recommendedName>
</protein>
<evidence type="ECO:0000259" key="1">
    <source>
        <dbReference type="Pfam" id="PF07727"/>
    </source>
</evidence>
<feature type="domain" description="Reverse transcriptase Ty1/copia-type" evidence="1">
    <location>
        <begin position="183"/>
        <end position="295"/>
    </location>
</feature>
<sequence>MRRGYLPLPKMQTLRYSLKRKAYRVYDIITKKIEEVRSVKFVKNEKGIDYAKNLQEDTNYDHFSYKKEEEDDIEIVHRTRPETSELNEETIPTLDEPNEERIVRSGRKKGDTQEVLEEKHRAKLREGEMKLLEQGVRHSQRIKERNNVNFILEPEERIPENYEEAINCENKAMKEELYSINKNKVWTLVQREKNMKIINCKWIFSIKSTPSEGVYRRKARLVAIGRNQKYGVEYEESFSPVIRKESLRAIVALAAQLNLVITSYDVKTAYLYGELKETIFMKQPEGFVEKVKKTKFANC</sequence>
<evidence type="ECO:0000259" key="2">
    <source>
        <dbReference type="Pfam" id="PF25597"/>
    </source>
</evidence>
<dbReference type="Pfam" id="PF07727">
    <property type="entry name" value="RVT_2"/>
    <property type="match status" value="1"/>
</dbReference>
<evidence type="ECO:0008006" key="5">
    <source>
        <dbReference type="Google" id="ProtNLM"/>
    </source>
</evidence>
<organism evidence="3 4">
    <name type="scientific">Cordylochernes scorpioides</name>
    <dbReference type="NCBI Taxonomy" id="51811"/>
    <lineage>
        <taxon>Eukaryota</taxon>
        <taxon>Metazoa</taxon>
        <taxon>Ecdysozoa</taxon>
        <taxon>Arthropoda</taxon>
        <taxon>Chelicerata</taxon>
        <taxon>Arachnida</taxon>
        <taxon>Pseudoscorpiones</taxon>
        <taxon>Cheliferoidea</taxon>
        <taxon>Chernetidae</taxon>
        <taxon>Cordylochernes</taxon>
    </lineage>
</organism>
<dbReference type="Pfam" id="PF25597">
    <property type="entry name" value="SH3_retrovirus"/>
    <property type="match status" value="1"/>
</dbReference>
<dbReference type="EMBL" id="CP092877">
    <property type="protein sequence ID" value="UYV77184.1"/>
    <property type="molecule type" value="Genomic_DNA"/>
</dbReference>
<reference evidence="3 4" key="1">
    <citation type="submission" date="2022-01" db="EMBL/GenBank/DDBJ databases">
        <title>A chromosomal length assembly of Cordylochernes scorpioides.</title>
        <authorList>
            <person name="Zeh D."/>
            <person name="Zeh J."/>
        </authorList>
    </citation>
    <scope>NUCLEOTIDE SEQUENCE [LARGE SCALE GENOMIC DNA]</scope>
    <source>
        <strain evidence="3">IN4F17</strain>
        <tissue evidence="3">Whole Body</tissue>
    </source>
</reference>
<feature type="domain" description="Retroviral polymerase SH3-like" evidence="2">
    <location>
        <begin position="14"/>
        <end position="45"/>
    </location>
</feature>
<gene>
    <name evidence="3" type="ORF">LAZ67_15000005</name>
</gene>
<dbReference type="Proteomes" id="UP001235939">
    <property type="component" value="Chromosome 15"/>
</dbReference>
<proteinExistence type="predicted"/>
<evidence type="ECO:0000313" key="3">
    <source>
        <dbReference type="EMBL" id="UYV77184.1"/>
    </source>
</evidence>
<evidence type="ECO:0000313" key="4">
    <source>
        <dbReference type="Proteomes" id="UP001235939"/>
    </source>
</evidence>
<accession>A0ABY6L8J4</accession>
<keyword evidence="4" id="KW-1185">Reference proteome</keyword>
<name>A0ABY6L8J4_9ARAC</name>
<dbReference type="InterPro" id="IPR057670">
    <property type="entry name" value="SH3_retrovirus"/>
</dbReference>
<dbReference type="InterPro" id="IPR013103">
    <property type="entry name" value="RVT_2"/>
</dbReference>